<dbReference type="EMBL" id="CP008889">
    <property type="protein sequence ID" value="AIF41193.1"/>
    <property type="molecule type" value="Genomic_DNA"/>
</dbReference>
<sequence>MTRIIAGSAGGRRLDTPPGAGTRPTSDRVREALFSRLEHLGAMLGADVLDLYAGSGALGLEAFSRGAASATFVEVDRRVATVIRTNVRNLGFSPVRVVTQAVEKFLEGPPSVKAALVLMDPPYSVSEEQLRQAIDLLVEREWLAERALVVVERSSRSPQPTWHPRLEAWEPRVYGETTMWFAELAQDDAPEPDDVQAVVATLDQVVPEIVVTGTPEDIAKVTS</sequence>
<dbReference type="PROSITE" id="PS00092">
    <property type="entry name" value="N6_MTASE"/>
    <property type="match status" value="1"/>
</dbReference>
<accession>A0A075JM78</accession>
<dbReference type="HOGENOM" id="CLU_075826_1_0_11"/>
<dbReference type="Proteomes" id="UP000027986">
    <property type="component" value="Chromosome"/>
</dbReference>
<proteinExistence type="predicted"/>
<protein>
    <submittedName>
        <fullName evidence="4">Methyltransferase</fullName>
    </submittedName>
</protein>
<evidence type="ECO:0000256" key="3">
    <source>
        <dbReference type="SAM" id="MobiDB-lite"/>
    </source>
</evidence>
<name>A0A075JM78_9MICO</name>
<organism evidence="4 5">
    <name type="scientific">Dermacoccus nishinomiyaensis</name>
    <dbReference type="NCBI Taxonomy" id="1274"/>
    <lineage>
        <taxon>Bacteria</taxon>
        <taxon>Bacillati</taxon>
        <taxon>Actinomycetota</taxon>
        <taxon>Actinomycetes</taxon>
        <taxon>Micrococcales</taxon>
        <taxon>Dermacoccaceae</taxon>
        <taxon>Dermacoccus</taxon>
    </lineage>
</organism>
<keyword evidence="5" id="KW-1185">Reference proteome</keyword>
<evidence type="ECO:0000256" key="2">
    <source>
        <dbReference type="ARBA" id="ARBA00022679"/>
    </source>
</evidence>
<dbReference type="GO" id="GO:0008168">
    <property type="term" value="F:methyltransferase activity"/>
    <property type="evidence" value="ECO:0007669"/>
    <property type="project" value="UniProtKB-KW"/>
</dbReference>
<dbReference type="PANTHER" id="PTHR43542">
    <property type="entry name" value="METHYLTRANSFERASE"/>
    <property type="match status" value="1"/>
</dbReference>
<dbReference type="GO" id="GO:0031167">
    <property type="term" value="P:rRNA methylation"/>
    <property type="evidence" value="ECO:0007669"/>
    <property type="project" value="InterPro"/>
</dbReference>
<dbReference type="PIRSF" id="PIRSF004553">
    <property type="entry name" value="CHP00095"/>
    <property type="match status" value="1"/>
</dbReference>
<dbReference type="NCBIfam" id="TIGR00095">
    <property type="entry name" value="16S rRNA (guanine(966)-N(2))-methyltransferase RsmD"/>
    <property type="match status" value="1"/>
</dbReference>
<keyword evidence="2 4" id="KW-0808">Transferase</keyword>
<dbReference type="InterPro" id="IPR002052">
    <property type="entry name" value="DNA_methylase_N6_adenine_CS"/>
</dbReference>
<keyword evidence="1 4" id="KW-0489">Methyltransferase</keyword>
<dbReference type="SUPFAM" id="SSF53335">
    <property type="entry name" value="S-adenosyl-L-methionine-dependent methyltransferases"/>
    <property type="match status" value="1"/>
</dbReference>
<evidence type="ECO:0000313" key="5">
    <source>
        <dbReference type="Proteomes" id="UP000027986"/>
    </source>
</evidence>
<dbReference type="Gene3D" id="3.40.50.150">
    <property type="entry name" value="Vaccinia Virus protein VP39"/>
    <property type="match status" value="1"/>
</dbReference>
<dbReference type="eggNOG" id="COG0742">
    <property type="taxonomic scope" value="Bacteria"/>
</dbReference>
<dbReference type="InterPro" id="IPR004398">
    <property type="entry name" value="RNA_MeTrfase_RsmD"/>
</dbReference>
<dbReference type="CDD" id="cd02440">
    <property type="entry name" value="AdoMet_MTases"/>
    <property type="match status" value="1"/>
</dbReference>
<gene>
    <name evidence="4" type="ORF">HX89_09805</name>
</gene>
<evidence type="ECO:0000313" key="4">
    <source>
        <dbReference type="EMBL" id="AIF41193.1"/>
    </source>
</evidence>
<dbReference type="RefSeq" id="WP_038568854.1">
    <property type="nucleotide sequence ID" value="NZ_CP008889.1"/>
</dbReference>
<dbReference type="InterPro" id="IPR029063">
    <property type="entry name" value="SAM-dependent_MTases_sf"/>
</dbReference>
<dbReference type="AlphaFoldDB" id="A0A075JM78"/>
<evidence type="ECO:0000256" key="1">
    <source>
        <dbReference type="ARBA" id="ARBA00022603"/>
    </source>
</evidence>
<dbReference type="PANTHER" id="PTHR43542:SF1">
    <property type="entry name" value="METHYLTRANSFERASE"/>
    <property type="match status" value="1"/>
</dbReference>
<dbReference type="OrthoDB" id="9803017at2"/>
<dbReference type="GO" id="GO:0003676">
    <property type="term" value="F:nucleic acid binding"/>
    <property type="evidence" value="ECO:0007669"/>
    <property type="project" value="InterPro"/>
</dbReference>
<dbReference type="KEGG" id="dni:HX89_09805"/>
<reference evidence="4 5" key="1">
    <citation type="submission" date="2014-07" db="EMBL/GenBank/DDBJ databases">
        <title>Genome Sequencing of Dermacoccus nishinomiyaensis.</title>
        <authorList>
            <person name="Hong K.W."/>
            <person name="Chan K.G."/>
        </authorList>
    </citation>
    <scope>NUCLEOTIDE SEQUENCE [LARGE SCALE GENOMIC DNA]</scope>
    <source>
        <strain evidence="4 5">M25</strain>
    </source>
</reference>
<feature type="region of interest" description="Disordered" evidence="3">
    <location>
        <begin position="1"/>
        <end position="26"/>
    </location>
</feature>
<dbReference type="GeneID" id="41841427"/>
<dbReference type="Pfam" id="PF03602">
    <property type="entry name" value="Cons_hypoth95"/>
    <property type="match status" value="1"/>
</dbReference>